<proteinExistence type="predicted"/>
<accession>A0ABY7ESN3</accession>
<sequence length="123" mass="13994">MIGDFNRRPQEGITGDTLIQLEDNDFKKLGITYGRYKEDQRIKASCTRVTDAFVKANDHIKFVGEKGVEKKMSEAVDDMKAFSQMTDHGEQADKKPTQPANKTGNDWQHDWSSSTQIKQEPDV</sequence>
<feature type="compositionally biased region" description="Polar residues" evidence="1">
    <location>
        <begin position="98"/>
        <end position="123"/>
    </location>
</feature>
<evidence type="ECO:0000313" key="2">
    <source>
        <dbReference type="EMBL" id="WAR11821.1"/>
    </source>
</evidence>
<dbReference type="Proteomes" id="UP001164746">
    <property type="component" value="Chromosome 8"/>
</dbReference>
<feature type="compositionally biased region" description="Basic and acidic residues" evidence="1">
    <location>
        <begin position="87"/>
        <end position="96"/>
    </location>
</feature>
<organism evidence="2 3">
    <name type="scientific">Mya arenaria</name>
    <name type="common">Soft-shell clam</name>
    <dbReference type="NCBI Taxonomy" id="6604"/>
    <lineage>
        <taxon>Eukaryota</taxon>
        <taxon>Metazoa</taxon>
        <taxon>Spiralia</taxon>
        <taxon>Lophotrochozoa</taxon>
        <taxon>Mollusca</taxon>
        <taxon>Bivalvia</taxon>
        <taxon>Autobranchia</taxon>
        <taxon>Heteroconchia</taxon>
        <taxon>Euheterodonta</taxon>
        <taxon>Imparidentia</taxon>
        <taxon>Neoheterodontei</taxon>
        <taxon>Myida</taxon>
        <taxon>Myoidea</taxon>
        <taxon>Myidae</taxon>
        <taxon>Mya</taxon>
    </lineage>
</organism>
<evidence type="ECO:0000313" key="3">
    <source>
        <dbReference type="Proteomes" id="UP001164746"/>
    </source>
</evidence>
<dbReference type="CDD" id="cd09487">
    <property type="entry name" value="SAM_superfamily"/>
    <property type="match status" value="1"/>
</dbReference>
<keyword evidence="3" id="KW-1185">Reference proteome</keyword>
<protein>
    <submittedName>
        <fullName evidence="2">SAMH1-like protein</fullName>
    </submittedName>
</protein>
<name>A0ABY7ESN3_MYAAR</name>
<reference evidence="2" key="1">
    <citation type="submission" date="2022-11" db="EMBL/GenBank/DDBJ databases">
        <title>Centuries of genome instability and evolution in soft-shell clam transmissible cancer (bioRxiv).</title>
        <authorList>
            <person name="Hart S.F.M."/>
            <person name="Yonemitsu M.A."/>
            <person name="Giersch R.M."/>
            <person name="Beal B.F."/>
            <person name="Arriagada G."/>
            <person name="Davis B.W."/>
            <person name="Ostrander E.A."/>
            <person name="Goff S.P."/>
            <person name="Metzger M.J."/>
        </authorList>
    </citation>
    <scope>NUCLEOTIDE SEQUENCE</scope>
    <source>
        <strain evidence="2">MELC-2E11</strain>
        <tissue evidence="2">Siphon/mantle</tissue>
    </source>
</reference>
<feature type="region of interest" description="Disordered" evidence="1">
    <location>
        <begin position="82"/>
        <end position="123"/>
    </location>
</feature>
<evidence type="ECO:0000256" key="1">
    <source>
        <dbReference type="SAM" id="MobiDB-lite"/>
    </source>
</evidence>
<gene>
    <name evidence="2" type="ORF">MAR_026001</name>
</gene>
<dbReference type="EMBL" id="CP111019">
    <property type="protein sequence ID" value="WAR11821.1"/>
    <property type="molecule type" value="Genomic_DNA"/>
</dbReference>